<evidence type="ECO:0000313" key="2">
    <source>
        <dbReference type="Proteomes" id="UP001329430"/>
    </source>
</evidence>
<dbReference type="AlphaFoldDB" id="A0AAN7VUM2"/>
<accession>A0AAN7VUM2</accession>
<dbReference type="Proteomes" id="UP001329430">
    <property type="component" value="Chromosome 1"/>
</dbReference>
<proteinExistence type="predicted"/>
<dbReference type="PANTHER" id="PTHR33053">
    <property type="entry name" value="PROTEIN, PUTATIVE-RELATED"/>
    <property type="match status" value="1"/>
</dbReference>
<evidence type="ECO:0000313" key="1">
    <source>
        <dbReference type="EMBL" id="KAK5650741.1"/>
    </source>
</evidence>
<dbReference type="EMBL" id="JAVRBK010000001">
    <property type="protein sequence ID" value="KAK5650741.1"/>
    <property type="molecule type" value="Genomic_DNA"/>
</dbReference>
<name>A0AAN7VUM2_9COLE</name>
<keyword evidence="2" id="KW-1185">Reference proteome</keyword>
<reference evidence="1 2" key="1">
    <citation type="journal article" date="2024" name="Insects">
        <title>An Improved Chromosome-Level Genome Assembly of the Firefly Pyrocoelia pectoralis.</title>
        <authorList>
            <person name="Fu X."/>
            <person name="Meyer-Rochow V.B."/>
            <person name="Ballantyne L."/>
            <person name="Zhu X."/>
        </authorList>
    </citation>
    <scope>NUCLEOTIDE SEQUENCE [LARGE SCALE GENOMIC DNA]</scope>
    <source>
        <strain evidence="1">XCY_ONT2</strain>
    </source>
</reference>
<gene>
    <name evidence="1" type="ORF">RI129_001770</name>
</gene>
<dbReference type="PANTHER" id="PTHR33053:SF24">
    <property type="entry name" value="TRANSPOSASE DOMAIN-CONTAINING PROTEIN"/>
    <property type="match status" value="1"/>
</dbReference>
<comment type="caution">
    <text evidence="1">The sequence shown here is derived from an EMBL/GenBank/DDBJ whole genome shotgun (WGS) entry which is preliminary data.</text>
</comment>
<protein>
    <submittedName>
        <fullName evidence="1">Uncharacterized protein</fullName>
    </submittedName>
</protein>
<sequence length="328" mass="37057">MHSTELPNFTLTQKLANWAVTCHTPHAHINLLLQILREENLDVPKCSKTLLNTPRSCPVVTVSPGIYSHLGVEKGIIFMLSHNNVRSETLPEILEISLNVDGLPISSSSNASFWPIMALLNSKSACLKDPFIIGVYQGNGKPDNVTEYLDSCVKEMQHLYDNGLEYDNKQFRVKVLNLICDAPAKAFVLCVKGHNASHGCNKCYVEGGFGSKTMSFPDLNCALRNDHEYRTKLDDDYHKGTSPLEKLSYFDMIKNVPLDYMHLVLLGVGRKYISFLIKGKLGTRLLPFQQDRLNTKLLKTKSNIPDDFARKPREIYSIDRWKATEVKK</sequence>
<organism evidence="1 2">
    <name type="scientific">Pyrocoelia pectoralis</name>
    <dbReference type="NCBI Taxonomy" id="417401"/>
    <lineage>
        <taxon>Eukaryota</taxon>
        <taxon>Metazoa</taxon>
        <taxon>Ecdysozoa</taxon>
        <taxon>Arthropoda</taxon>
        <taxon>Hexapoda</taxon>
        <taxon>Insecta</taxon>
        <taxon>Pterygota</taxon>
        <taxon>Neoptera</taxon>
        <taxon>Endopterygota</taxon>
        <taxon>Coleoptera</taxon>
        <taxon>Polyphaga</taxon>
        <taxon>Elateriformia</taxon>
        <taxon>Elateroidea</taxon>
        <taxon>Lampyridae</taxon>
        <taxon>Lampyrinae</taxon>
        <taxon>Pyrocoelia</taxon>
    </lineage>
</organism>